<sequence>MEVIHLIRRLVEQYRDRKRDLHMVFIDLEKAYDKVPRDVLWRCLEVKEVSISYIRSIKDMYDGAMTWVRTAGGDSELFSVVMGLHQGSALSPFLFALAMDALTDHIQGEVPWCILFADDLVLIDETR</sequence>
<organism evidence="1 2">
    <name type="scientific">Nicotiana tabacum</name>
    <name type="common">Common tobacco</name>
    <dbReference type="NCBI Taxonomy" id="4097"/>
    <lineage>
        <taxon>Eukaryota</taxon>
        <taxon>Viridiplantae</taxon>
        <taxon>Streptophyta</taxon>
        <taxon>Embryophyta</taxon>
        <taxon>Tracheophyta</taxon>
        <taxon>Spermatophyta</taxon>
        <taxon>Magnoliopsida</taxon>
        <taxon>eudicotyledons</taxon>
        <taxon>Gunneridae</taxon>
        <taxon>Pentapetalae</taxon>
        <taxon>asterids</taxon>
        <taxon>lamiids</taxon>
        <taxon>Solanales</taxon>
        <taxon>Solanaceae</taxon>
        <taxon>Nicotianoideae</taxon>
        <taxon>Nicotianeae</taxon>
        <taxon>Nicotiana</taxon>
    </lineage>
</organism>
<evidence type="ECO:0000313" key="2">
    <source>
        <dbReference type="RefSeq" id="XP_075083630.1"/>
    </source>
</evidence>
<reference evidence="2" key="2">
    <citation type="submission" date="2025-08" db="UniProtKB">
        <authorList>
            <consortium name="RefSeq"/>
        </authorList>
    </citation>
    <scope>IDENTIFICATION</scope>
    <source>
        <tissue evidence="2">Leaf</tissue>
    </source>
</reference>
<accession>A0AC58SF71</accession>
<gene>
    <name evidence="2" type="primary">LOC142167365</name>
</gene>
<proteinExistence type="predicted"/>
<dbReference type="Proteomes" id="UP000790787">
    <property type="component" value="Chromosome 12"/>
</dbReference>
<keyword evidence="1" id="KW-1185">Reference proteome</keyword>
<dbReference type="RefSeq" id="XP_075083630.1">
    <property type="nucleotide sequence ID" value="XM_075227529.1"/>
</dbReference>
<name>A0AC58SF71_TOBAC</name>
<protein>
    <submittedName>
        <fullName evidence="2">Secreted RxLR effector protein 78-like</fullName>
    </submittedName>
</protein>
<reference evidence="1" key="1">
    <citation type="journal article" date="2014" name="Nat. Commun.">
        <title>The tobacco genome sequence and its comparison with those of tomato and potato.</title>
        <authorList>
            <person name="Sierro N."/>
            <person name="Battey J.N."/>
            <person name="Ouadi S."/>
            <person name="Bakaher N."/>
            <person name="Bovet L."/>
            <person name="Willig A."/>
            <person name="Goepfert S."/>
            <person name="Peitsch M.C."/>
            <person name="Ivanov N.V."/>
        </authorList>
    </citation>
    <scope>NUCLEOTIDE SEQUENCE [LARGE SCALE GENOMIC DNA]</scope>
</reference>
<evidence type="ECO:0000313" key="1">
    <source>
        <dbReference type="Proteomes" id="UP000790787"/>
    </source>
</evidence>